<name>A0A9P8RRN0_9PEZI</name>
<evidence type="ECO:0000313" key="1">
    <source>
        <dbReference type="EMBL" id="KAH0562897.1"/>
    </source>
</evidence>
<dbReference type="AlphaFoldDB" id="A0A9P8RRN0"/>
<evidence type="ECO:0000313" key="2">
    <source>
        <dbReference type="Proteomes" id="UP000750711"/>
    </source>
</evidence>
<dbReference type="Proteomes" id="UP000750711">
    <property type="component" value="Unassembled WGS sequence"/>
</dbReference>
<keyword evidence="2" id="KW-1185">Reference proteome</keyword>
<proteinExistence type="predicted"/>
<dbReference type="EMBL" id="JAGHQM010000283">
    <property type="protein sequence ID" value="KAH0562897.1"/>
    <property type="molecule type" value="Genomic_DNA"/>
</dbReference>
<comment type="caution">
    <text evidence="1">The sequence shown here is derived from an EMBL/GenBank/DDBJ whole genome shotgun (WGS) entry which is preliminary data.</text>
</comment>
<protein>
    <submittedName>
        <fullName evidence="1">Uncharacterized protein</fullName>
    </submittedName>
</protein>
<sequence>MCALRSVAVQGKSVVTTYDPLVFEVFIKFARPLKIRIWCSPLTRLRLLTAKDILRDLAAWKEPDLDAVRRPESGEDTATNSIEILAVGVCAIFVLDAAAGLLRGALSGFLIPGLFGVLRYATFSRGVESHQVLGLFVYAFKDVDFTVLGPKRWAECPTVGGISYFRVGFESVGMEAVRKVKGENLTRQAKLHRYLQAYARYPQ</sequence>
<organism evidence="1 2">
    <name type="scientific">Trichoglossum hirsutum</name>
    <dbReference type="NCBI Taxonomy" id="265104"/>
    <lineage>
        <taxon>Eukaryota</taxon>
        <taxon>Fungi</taxon>
        <taxon>Dikarya</taxon>
        <taxon>Ascomycota</taxon>
        <taxon>Pezizomycotina</taxon>
        <taxon>Geoglossomycetes</taxon>
        <taxon>Geoglossales</taxon>
        <taxon>Geoglossaceae</taxon>
        <taxon>Trichoglossum</taxon>
    </lineage>
</organism>
<accession>A0A9P8RRN0</accession>
<reference evidence="1" key="1">
    <citation type="submission" date="2021-03" db="EMBL/GenBank/DDBJ databases">
        <title>Comparative genomics and phylogenomic investigation of the class Geoglossomycetes provide insights into ecological specialization and systematics.</title>
        <authorList>
            <person name="Melie T."/>
            <person name="Pirro S."/>
            <person name="Miller A.N."/>
            <person name="Quandt A."/>
        </authorList>
    </citation>
    <scope>NUCLEOTIDE SEQUENCE</scope>
    <source>
        <strain evidence="1">CAQ_001_2017</strain>
    </source>
</reference>
<gene>
    <name evidence="1" type="ORF">GP486_002510</name>
</gene>